<dbReference type="PROSITE" id="PS50846">
    <property type="entry name" value="HMA_2"/>
    <property type="match status" value="1"/>
</dbReference>
<dbReference type="RefSeq" id="WP_338393198.1">
    <property type="nucleotide sequence ID" value="NZ_AP025314.1"/>
</dbReference>
<dbReference type="GO" id="GO:0046872">
    <property type="term" value="F:metal ion binding"/>
    <property type="evidence" value="ECO:0007669"/>
    <property type="project" value="InterPro"/>
</dbReference>
<organism evidence="3 4">
    <name type="scientific">Fulvitalea axinellae</name>
    <dbReference type="NCBI Taxonomy" id="1182444"/>
    <lineage>
        <taxon>Bacteria</taxon>
        <taxon>Pseudomonadati</taxon>
        <taxon>Bacteroidota</taxon>
        <taxon>Cytophagia</taxon>
        <taxon>Cytophagales</taxon>
        <taxon>Persicobacteraceae</taxon>
        <taxon>Fulvitalea</taxon>
    </lineage>
</organism>
<sequence>MNILSKKLPFVAFALFLTTAFFASDALAGKFKKTVFAVSGNCGMCEMRIEGALSEVKGVKLADWDKTTKKITVKYDPSVITLASIQQKIADVGYDNAGAKAKDEVYAKLPGCCKYERAGAKASGCCSKEKKASCSKDEASCAKKAEGKACCKKKN</sequence>
<reference evidence="3 4" key="1">
    <citation type="submission" date="2021-12" db="EMBL/GenBank/DDBJ databases">
        <title>Genome sequencing of bacteria with rrn-lacking chromosome and rrn-plasmid.</title>
        <authorList>
            <person name="Anda M."/>
            <person name="Iwasaki W."/>
        </authorList>
    </citation>
    <scope>NUCLEOTIDE SEQUENCE [LARGE SCALE GENOMIC DNA]</scope>
    <source>
        <strain evidence="3 4">DSM 100852</strain>
    </source>
</reference>
<keyword evidence="1" id="KW-0732">Signal</keyword>
<dbReference type="AlphaFoldDB" id="A0AAU9C7B5"/>
<dbReference type="KEGG" id="fax:FUAX_03360"/>
<dbReference type="Proteomes" id="UP001348817">
    <property type="component" value="Chromosome"/>
</dbReference>
<evidence type="ECO:0000313" key="3">
    <source>
        <dbReference type="EMBL" id="BDD07904.1"/>
    </source>
</evidence>
<name>A0AAU9C7B5_9BACT</name>
<feature type="domain" description="HMA" evidence="2">
    <location>
        <begin position="31"/>
        <end position="97"/>
    </location>
</feature>
<evidence type="ECO:0000256" key="1">
    <source>
        <dbReference type="SAM" id="SignalP"/>
    </source>
</evidence>
<protein>
    <recommendedName>
        <fullName evidence="2">HMA domain-containing protein</fullName>
    </recommendedName>
</protein>
<keyword evidence="4" id="KW-1185">Reference proteome</keyword>
<gene>
    <name evidence="3" type="ORF">FUAX_03360</name>
</gene>
<evidence type="ECO:0000313" key="4">
    <source>
        <dbReference type="Proteomes" id="UP001348817"/>
    </source>
</evidence>
<dbReference type="CDD" id="cd00371">
    <property type="entry name" value="HMA"/>
    <property type="match status" value="1"/>
</dbReference>
<dbReference type="SUPFAM" id="SSF55008">
    <property type="entry name" value="HMA, heavy metal-associated domain"/>
    <property type="match status" value="1"/>
</dbReference>
<dbReference type="Pfam" id="PF00403">
    <property type="entry name" value="HMA"/>
    <property type="match status" value="1"/>
</dbReference>
<feature type="chain" id="PRO_5043583227" description="HMA domain-containing protein" evidence="1">
    <location>
        <begin position="24"/>
        <end position="155"/>
    </location>
</feature>
<feature type="signal peptide" evidence="1">
    <location>
        <begin position="1"/>
        <end position="23"/>
    </location>
</feature>
<dbReference type="Gene3D" id="3.30.70.100">
    <property type="match status" value="1"/>
</dbReference>
<accession>A0AAU9C7B5</accession>
<proteinExistence type="predicted"/>
<dbReference type="InterPro" id="IPR006121">
    <property type="entry name" value="HMA_dom"/>
</dbReference>
<evidence type="ECO:0000259" key="2">
    <source>
        <dbReference type="PROSITE" id="PS50846"/>
    </source>
</evidence>
<dbReference type="InterPro" id="IPR036163">
    <property type="entry name" value="HMA_dom_sf"/>
</dbReference>
<dbReference type="EMBL" id="AP025314">
    <property type="protein sequence ID" value="BDD07904.1"/>
    <property type="molecule type" value="Genomic_DNA"/>
</dbReference>